<evidence type="ECO:0000256" key="3">
    <source>
        <dbReference type="ARBA" id="ARBA00022691"/>
    </source>
</evidence>
<feature type="binding site" evidence="4">
    <location>
        <position position="392"/>
    </location>
    <ligand>
        <name>S-adenosyl-L-methionine</name>
        <dbReference type="ChEBI" id="CHEBI:59789"/>
    </ligand>
</feature>
<keyword evidence="1 4" id="KW-0489">Methyltransferase</keyword>
<dbReference type="PROSITE" id="PS01230">
    <property type="entry name" value="TRMA_1"/>
    <property type="match status" value="1"/>
</dbReference>
<dbReference type="eggNOG" id="COG2265">
    <property type="taxonomic scope" value="Bacteria"/>
</dbReference>
<dbReference type="PANTHER" id="PTHR11061:SF30">
    <property type="entry name" value="TRNA (URACIL(54)-C(5))-METHYLTRANSFERASE"/>
    <property type="match status" value="1"/>
</dbReference>
<sequence>MCEGIVEKVKFPNKGIVKVEDSEVTVKNTIPGQKVSFVINKKRKGKAEGRLLEILEKSELENAEANCPHYGVCGGCNYQTLPYEEQLKLKAGQVLELMKAVVPNAEDIFEGIRKSPQQFGYRNKMEYTFGDEVKDGPLALGMHKRGSFYDIVTVDECRIVDDDYRKILGATVAYFRAQDIPFYHRMRHEGYLRHLLVRKAVKTEEILIDLITTTQEICAGESCVNETALLDGWKEQLLALELDGSIAGILHTKNDSVADAVKNEGTEILYGKDYFYEELLGLKFRISPFSFFQTNSLGAEVLYQTAREYIGDSLDEKAEKTVYDLYSGTGTIAQILSPAAKHVIGVEIVEEAVEAAKENAQLNQLKNCDFIAGDVLKVLDSIEEKPDFIVLDPPREGIHPKALEKIIRYGVDRMIYISCKPTSLQRDLEVLQAQGYVVERICCVDMFPGTVHVETVVLLSQHRDKNTCLDERGSRQIEMQASRLASLLAQKPDDTIEIDLDLDELDATSAELKATYQEIKDYVLKEFGLKVSSLYISQVKRKCGIEVGENYNLPKSENARVPQCPKEKEDAIKAALKYFAML</sequence>
<name>U2NZ89_EUBRA</name>
<dbReference type="InterPro" id="IPR012340">
    <property type="entry name" value="NA-bd_OB-fold"/>
</dbReference>
<dbReference type="Gene3D" id="3.40.50.150">
    <property type="entry name" value="Vaccinia Virus protein VP39"/>
    <property type="match status" value="1"/>
</dbReference>
<dbReference type="Proteomes" id="UP000016608">
    <property type="component" value="Unassembled WGS sequence"/>
</dbReference>
<evidence type="ECO:0000313" key="6">
    <source>
        <dbReference type="EMBL" id="ERK43435.1"/>
    </source>
</evidence>
<feature type="binding site" evidence="4">
    <location>
        <position position="326"/>
    </location>
    <ligand>
        <name>S-adenosyl-L-methionine</name>
        <dbReference type="ChEBI" id="CHEBI:59789"/>
    </ligand>
</feature>
<dbReference type="EMBL" id="AWVJ01000147">
    <property type="protein sequence ID" value="ERK43435.1"/>
    <property type="molecule type" value="Genomic_DNA"/>
</dbReference>
<keyword evidence="3 4" id="KW-0949">S-adenosyl-L-methionine</keyword>
<keyword evidence="2 4" id="KW-0808">Transferase</keyword>
<feature type="active site" evidence="5">
    <location>
        <position position="419"/>
    </location>
</feature>
<evidence type="ECO:0000313" key="7">
    <source>
        <dbReference type="Proteomes" id="UP000016608"/>
    </source>
</evidence>
<evidence type="ECO:0000256" key="1">
    <source>
        <dbReference type="ARBA" id="ARBA00022603"/>
    </source>
</evidence>
<dbReference type="PANTHER" id="PTHR11061">
    <property type="entry name" value="RNA M5U METHYLTRANSFERASE"/>
    <property type="match status" value="1"/>
</dbReference>
<dbReference type="CDD" id="cd02440">
    <property type="entry name" value="AdoMet_MTases"/>
    <property type="match status" value="1"/>
</dbReference>
<dbReference type="InterPro" id="IPR010280">
    <property type="entry name" value="U5_MeTrfase_fam"/>
</dbReference>
<dbReference type="AlphaFoldDB" id="U2NZ89"/>
<dbReference type="Gene3D" id="2.40.50.1070">
    <property type="match status" value="1"/>
</dbReference>
<keyword evidence="7" id="KW-1185">Reference proteome</keyword>
<dbReference type="PATRIC" id="fig|1256908.3.peg.2254"/>
<organism evidence="6 7">
    <name type="scientific">Eubacterium ramulus ATCC 29099</name>
    <dbReference type="NCBI Taxonomy" id="1256908"/>
    <lineage>
        <taxon>Bacteria</taxon>
        <taxon>Bacillati</taxon>
        <taxon>Bacillota</taxon>
        <taxon>Clostridia</taxon>
        <taxon>Eubacteriales</taxon>
        <taxon>Eubacteriaceae</taxon>
        <taxon>Eubacterium</taxon>
    </lineage>
</organism>
<dbReference type="GO" id="GO:0006396">
    <property type="term" value="P:RNA processing"/>
    <property type="evidence" value="ECO:0007669"/>
    <property type="project" value="InterPro"/>
</dbReference>
<proteinExistence type="inferred from homology"/>
<dbReference type="InterPro" id="IPR030390">
    <property type="entry name" value="MeTrfase_TrmA_AS"/>
</dbReference>
<reference evidence="6 7" key="1">
    <citation type="submission" date="2013-06" db="EMBL/GenBank/DDBJ databases">
        <authorList>
            <person name="Weinstock G."/>
            <person name="Sodergren E."/>
            <person name="Lobos E.A."/>
            <person name="Fulton L."/>
            <person name="Fulton R."/>
            <person name="Courtney L."/>
            <person name="Fronick C."/>
            <person name="O'Laughlin M."/>
            <person name="Godfrey J."/>
            <person name="Wilson R.M."/>
            <person name="Miner T."/>
            <person name="Farmer C."/>
            <person name="Delehaunty K."/>
            <person name="Cordes M."/>
            <person name="Minx P."/>
            <person name="Tomlinson C."/>
            <person name="Chen J."/>
            <person name="Wollam A."/>
            <person name="Pepin K.H."/>
            <person name="Bhonagiri V."/>
            <person name="Zhang X."/>
            <person name="Warren W."/>
            <person name="Mitreva M."/>
            <person name="Mardis E.R."/>
            <person name="Wilson R.K."/>
        </authorList>
    </citation>
    <scope>NUCLEOTIDE SEQUENCE [LARGE SCALE GENOMIC DNA]</scope>
    <source>
        <strain evidence="6 7">ATCC 29099</strain>
    </source>
</reference>
<dbReference type="PROSITE" id="PS51687">
    <property type="entry name" value="SAM_MT_RNA_M5U"/>
    <property type="match status" value="1"/>
</dbReference>
<dbReference type="SUPFAM" id="SSF53335">
    <property type="entry name" value="S-adenosyl-L-methionine-dependent methyltransferases"/>
    <property type="match status" value="1"/>
</dbReference>
<dbReference type="Gene3D" id="2.40.50.140">
    <property type="entry name" value="Nucleic acid-binding proteins"/>
    <property type="match status" value="1"/>
</dbReference>
<dbReference type="NCBIfam" id="TIGR00479">
    <property type="entry name" value="rumA"/>
    <property type="match status" value="1"/>
</dbReference>
<evidence type="ECO:0000256" key="5">
    <source>
        <dbReference type="PROSITE-ProRule" id="PRU10015"/>
    </source>
</evidence>
<protein>
    <submittedName>
        <fullName evidence="6">23S rRNA (Uracil-5-)-methyltransferase RumA</fullName>
    </submittedName>
</protein>
<dbReference type="SUPFAM" id="SSF50249">
    <property type="entry name" value="Nucleic acid-binding proteins"/>
    <property type="match status" value="1"/>
</dbReference>
<feature type="binding site" evidence="4">
    <location>
        <position position="293"/>
    </location>
    <ligand>
        <name>S-adenosyl-L-methionine</name>
        <dbReference type="ChEBI" id="CHEBI:59789"/>
    </ligand>
</feature>
<dbReference type="GO" id="GO:0008757">
    <property type="term" value="F:S-adenosylmethionine-dependent methyltransferase activity"/>
    <property type="evidence" value="ECO:0007669"/>
    <property type="project" value="UniProtKB-ARBA"/>
</dbReference>
<evidence type="ECO:0000256" key="2">
    <source>
        <dbReference type="ARBA" id="ARBA00022679"/>
    </source>
</evidence>
<dbReference type="GO" id="GO:0008173">
    <property type="term" value="F:RNA methyltransferase activity"/>
    <property type="evidence" value="ECO:0007669"/>
    <property type="project" value="InterPro"/>
</dbReference>
<feature type="binding site" evidence="4">
    <location>
        <position position="347"/>
    </location>
    <ligand>
        <name>S-adenosyl-L-methionine</name>
        <dbReference type="ChEBI" id="CHEBI:59789"/>
    </ligand>
</feature>
<gene>
    <name evidence="6" type="ORF">HMPREF0373_02450</name>
</gene>
<dbReference type="GO" id="GO:0001510">
    <property type="term" value="P:RNA methylation"/>
    <property type="evidence" value="ECO:0007669"/>
    <property type="project" value="UniProtKB-ARBA"/>
</dbReference>
<evidence type="ECO:0000256" key="4">
    <source>
        <dbReference type="PROSITE-ProRule" id="PRU01024"/>
    </source>
</evidence>
<dbReference type="Pfam" id="PF05958">
    <property type="entry name" value="tRNA_U5-meth_tr"/>
    <property type="match status" value="1"/>
</dbReference>
<dbReference type="FunFam" id="3.40.50.150:FF:000009">
    <property type="entry name" value="23S rRNA (Uracil(1939)-C(5))-methyltransferase RlmD"/>
    <property type="match status" value="1"/>
</dbReference>
<comment type="caution">
    <text evidence="6">The sequence shown here is derived from an EMBL/GenBank/DDBJ whole genome shotgun (WGS) entry which is preliminary data.</text>
</comment>
<feature type="active site" description="Nucleophile" evidence="4">
    <location>
        <position position="419"/>
    </location>
</feature>
<accession>U2NZ89</accession>
<comment type="similarity">
    <text evidence="4">Belongs to the class I-like SAM-binding methyltransferase superfamily. RNA M5U methyltransferase family.</text>
</comment>
<dbReference type="HOGENOM" id="CLU_014689_7_0_9"/>
<dbReference type="InterPro" id="IPR029063">
    <property type="entry name" value="SAM-dependent_MTases_sf"/>
</dbReference>